<evidence type="ECO:0000313" key="7">
    <source>
        <dbReference type="Proteomes" id="UP000017640"/>
    </source>
</evidence>
<keyword evidence="7" id="KW-1185">Reference proteome</keyword>
<dbReference type="KEGG" id="spiu:SPICUR_03465"/>
<comment type="similarity">
    <text evidence="5">Belongs to the methyltransferase superfamily. UbiG/COQ3 family.</text>
</comment>
<evidence type="ECO:0000313" key="6">
    <source>
        <dbReference type="EMBL" id="AGY91686.1"/>
    </source>
</evidence>
<evidence type="ECO:0000256" key="5">
    <source>
        <dbReference type="HAMAP-Rule" id="MF_00472"/>
    </source>
</evidence>
<dbReference type="InterPro" id="IPR010233">
    <property type="entry name" value="UbiG_MeTrfase"/>
</dbReference>
<evidence type="ECO:0000256" key="1">
    <source>
        <dbReference type="ARBA" id="ARBA00022603"/>
    </source>
</evidence>
<sequence length="236" mass="25740">MENADPDEIAKFDQDADDWWDPNGPFAPLHAINPLRLDYIERCGGPIRGRRVVDVGCGGGLLTEGLAERGAARVSGIDLASETIEVARQHARDHHPSIEYHATPAESFAAAHAGTFDVVTCLELLEHVPDPASVIHACATLVRPGGSVFFSTINRNTRAWLFAIVGAERILGLLPRGTHDASAFIQPAELGRWARQAGLNLRDLTGLHYNPISRRYTLGGDTRVNYLAHCRRPEAV</sequence>
<protein>
    <recommendedName>
        <fullName evidence="5">Ubiquinone biosynthesis O-methyltransferase</fullName>
    </recommendedName>
    <alternativeName>
        <fullName evidence="5">2-polyprenyl-6-hydroxyphenol methylase</fullName>
        <ecNumber evidence="5">2.1.1.222</ecNumber>
    </alternativeName>
    <alternativeName>
        <fullName evidence="5">3-demethylubiquinone 3-O-methyltransferase</fullName>
        <ecNumber evidence="5">2.1.1.64</ecNumber>
    </alternativeName>
</protein>
<dbReference type="EC" id="2.1.1.222" evidence="5"/>
<dbReference type="Pfam" id="PF13489">
    <property type="entry name" value="Methyltransf_23"/>
    <property type="match status" value="1"/>
</dbReference>
<dbReference type="CDD" id="cd02440">
    <property type="entry name" value="AdoMet_MTases"/>
    <property type="match status" value="1"/>
</dbReference>
<dbReference type="HAMAP" id="MF_00472">
    <property type="entry name" value="UbiG"/>
    <property type="match status" value="1"/>
</dbReference>
<organism evidence="6 7">
    <name type="scientific">Spiribacter curvatus</name>
    <dbReference type="NCBI Taxonomy" id="1335757"/>
    <lineage>
        <taxon>Bacteria</taxon>
        <taxon>Pseudomonadati</taxon>
        <taxon>Pseudomonadota</taxon>
        <taxon>Gammaproteobacteria</taxon>
        <taxon>Chromatiales</taxon>
        <taxon>Ectothiorhodospiraceae</taxon>
        <taxon>Spiribacter</taxon>
    </lineage>
</organism>
<feature type="binding site" evidence="5">
    <location>
        <position position="56"/>
    </location>
    <ligand>
        <name>S-adenosyl-L-methionine</name>
        <dbReference type="ChEBI" id="CHEBI:59789"/>
    </ligand>
</feature>
<keyword evidence="2 5" id="KW-0808">Transferase</keyword>
<name>U5T357_9GAMM</name>
<feature type="binding site" evidence="5">
    <location>
        <position position="36"/>
    </location>
    <ligand>
        <name>S-adenosyl-L-methionine</name>
        <dbReference type="ChEBI" id="CHEBI:59789"/>
    </ligand>
</feature>
<dbReference type="RefSeq" id="WP_023366081.1">
    <property type="nucleotide sequence ID" value="NC_022664.1"/>
</dbReference>
<dbReference type="OrthoDB" id="9801538at2"/>
<feature type="binding site" evidence="5">
    <location>
        <position position="122"/>
    </location>
    <ligand>
        <name>S-adenosyl-L-methionine</name>
        <dbReference type="ChEBI" id="CHEBI:59789"/>
    </ligand>
</feature>
<dbReference type="STRING" id="1335757.SPICUR_03465"/>
<keyword evidence="3 5" id="KW-0831">Ubiquinone biosynthesis</keyword>
<dbReference type="PANTHER" id="PTHR43464:SF19">
    <property type="entry name" value="UBIQUINONE BIOSYNTHESIS O-METHYLTRANSFERASE, MITOCHONDRIAL"/>
    <property type="match status" value="1"/>
</dbReference>
<evidence type="ECO:0000256" key="2">
    <source>
        <dbReference type="ARBA" id="ARBA00022679"/>
    </source>
</evidence>
<dbReference type="SUPFAM" id="SSF53335">
    <property type="entry name" value="S-adenosyl-L-methionine-dependent methyltransferases"/>
    <property type="match status" value="1"/>
</dbReference>
<comment type="function">
    <text evidence="5">O-methyltransferase that catalyzes the 2 O-methylation steps in the ubiquinone biosynthetic pathway.</text>
</comment>
<proteinExistence type="inferred from homology"/>
<feature type="binding site" evidence="5">
    <location>
        <position position="78"/>
    </location>
    <ligand>
        <name>S-adenosyl-L-methionine</name>
        <dbReference type="ChEBI" id="CHEBI:59789"/>
    </ligand>
</feature>
<keyword evidence="1 5" id="KW-0489">Methyltransferase</keyword>
<dbReference type="GO" id="GO:0032259">
    <property type="term" value="P:methylation"/>
    <property type="evidence" value="ECO:0007669"/>
    <property type="project" value="UniProtKB-KW"/>
</dbReference>
<dbReference type="EC" id="2.1.1.64" evidence="5"/>
<evidence type="ECO:0000256" key="4">
    <source>
        <dbReference type="ARBA" id="ARBA00022691"/>
    </source>
</evidence>
<dbReference type="GO" id="GO:0102208">
    <property type="term" value="F:2-polyprenyl-6-hydroxyphenol methylase activity"/>
    <property type="evidence" value="ECO:0007669"/>
    <property type="project" value="UniProtKB-EC"/>
</dbReference>
<dbReference type="InterPro" id="IPR029063">
    <property type="entry name" value="SAM-dependent_MTases_sf"/>
</dbReference>
<dbReference type="AlphaFoldDB" id="U5T357"/>
<dbReference type="GO" id="GO:0010420">
    <property type="term" value="F:polyprenyldihydroxybenzoate methyltransferase activity"/>
    <property type="evidence" value="ECO:0007669"/>
    <property type="project" value="InterPro"/>
</dbReference>
<dbReference type="EMBL" id="CP005990">
    <property type="protein sequence ID" value="AGY91686.1"/>
    <property type="molecule type" value="Genomic_DNA"/>
</dbReference>
<dbReference type="eggNOG" id="COG2227">
    <property type="taxonomic scope" value="Bacteria"/>
</dbReference>
<comment type="catalytic activity">
    <reaction evidence="5">
        <text>a 3-demethylubiquinol + S-adenosyl-L-methionine = a ubiquinol + S-adenosyl-L-homocysteine + H(+)</text>
        <dbReference type="Rhea" id="RHEA:44380"/>
        <dbReference type="Rhea" id="RHEA-COMP:9566"/>
        <dbReference type="Rhea" id="RHEA-COMP:10914"/>
        <dbReference type="ChEBI" id="CHEBI:15378"/>
        <dbReference type="ChEBI" id="CHEBI:17976"/>
        <dbReference type="ChEBI" id="CHEBI:57856"/>
        <dbReference type="ChEBI" id="CHEBI:59789"/>
        <dbReference type="ChEBI" id="CHEBI:84422"/>
        <dbReference type="EC" id="2.1.1.64"/>
    </reaction>
</comment>
<comment type="pathway">
    <text evidence="5">Cofactor biosynthesis; ubiquinone biosynthesis.</text>
</comment>
<comment type="catalytic activity">
    <reaction evidence="5">
        <text>a 3-(all-trans-polyprenyl)benzene-1,2-diol + S-adenosyl-L-methionine = a 2-methoxy-6-(all-trans-polyprenyl)phenol + S-adenosyl-L-homocysteine + H(+)</text>
        <dbReference type="Rhea" id="RHEA:31411"/>
        <dbReference type="Rhea" id="RHEA-COMP:9550"/>
        <dbReference type="Rhea" id="RHEA-COMP:9551"/>
        <dbReference type="ChEBI" id="CHEBI:15378"/>
        <dbReference type="ChEBI" id="CHEBI:57856"/>
        <dbReference type="ChEBI" id="CHEBI:59789"/>
        <dbReference type="ChEBI" id="CHEBI:62729"/>
        <dbReference type="ChEBI" id="CHEBI:62731"/>
        <dbReference type="EC" id="2.1.1.222"/>
    </reaction>
</comment>
<dbReference type="Gene3D" id="3.40.50.150">
    <property type="entry name" value="Vaccinia Virus protein VP39"/>
    <property type="match status" value="1"/>
</dbReference>
<gene>
    <name evidence="5" type="primary">ubiG</name>
    <name evidence="6" type="ORF">SPICUR_03465</name>
</gene>
<dbReference type="NCBIfam" id="TIGR01983">
    <property type="entry name" value="UbiG"/>
    <property type="match status" value="1"/>
</dbReference>
<reference evidence="6 7" key="1">
    <citation type="journal article" date="2013" name="BMC Genomics">
        <title>Genomes of "Spiribacter", a streamlined, successful halophilic bacterium.</title>
        <authorList>
            <person name="Lopez-Perez M."/>
            <person name="Ghai R."/>
            <person name="Leon M.J."/>
            <person name="Rodriguez-Olmos A."/>
            <person name="Copa-Patino J.L."/>
            <person name="Soliveri J."/>
            <person name="Sanchez-Porro C."/>
            <person name="Ventosa A."/>
            <person name="Rodriguez-Valera F."/>
        </authorList>
    </citation>
    <scope>NUCLEOTIDE SEQUENCE [LARGE SCALE GENOMIC DNA]</scope>
    <source>
        <strain evidence="6 7">UAH-SP71</strain>
    </source>
</reference>
<dbReference type="FunFam" id="3.40.50.150:FF:000028">
    <property type="entry name" value="Ubiquinone biosynthesis O-methyltransferase"/>
    <property type="match status" value="1"/>
</dbReference>
<dbReference type="GO" id="GO:0061542">
    <property type="term" value="F:3-demethylubiquinol 3-O-methyltransferase activity"/>
    <property type="evidence" value="ECO:0007669"/>
    <property type="project" value="UniProtKB-UniRule"/>
</dbReference>
<dbReference type="UniPathway" id="UPA00232"/>
<dbReference type="Proteomes" id="UP000017640">
    <property type="component" value="Chromosome"/>
</dbReference>
<dbReference type="HOGENOM" id="CLU_042432_5_0_6"/>
<accession>U5T357</accession>
<evidence type="ECO:0000256" key="3">
    <source>
        <dbReference type="ARBA" id="ARBA00022688"/>
    </source>
</evidence>
<dbReference type="PANTHER" id="PTHR43464">
    <property type="entry name" value="METHYLTRANSFERASE"/>
    <property type="match status" value="1"/>
</dbReference>
<dbReference type="PATRIC" id="fig|1335757.3.peg.674"/>
<keyword evidence="4 5" id="KW-0949">S-adenosyl-L-methionine</keyword>